<name>A0ABV0ZST6_9TELE</name>
<dbReference type="Gene3D" id="1.10.246.10">
    <property type="match status" value="1"/>
</dbReference>
<dbReference type="InterPro" id="IPR008605">
    <property type="entry name" value="ECM1"/>
</dbReference>
<evidence type="ECO:0008006" key="6">
    <source>
        <dbReference type="Google" id="ProtNLM"/>
    </source>
</evidence>
<protein>
    <recommendedName>
        <fullName evidence="6">Extracellular matrix protein 1-like</fullName>
    </recommendedName>
</protein>
<comment type="caution">
    <text evidence="4">The sequence shown here is derived from an EMBL/GenBank/DDBJ whole genome shotgun (WGS) entry which is preliminary data.</text>
</comment>
<dbReference type="InterPro" id="IPR020858">
    <property type="entry name" value="Serum_albumin-like"/>
</dbReference>
<evidence type="ECO:0000256" key="3">
    <source>
        <dbReference type="ARBA" id="ARBA00022737"/>
    </source>
</evidence>
<dbReference type="PANTHER" id="PTHR16776">
    <property type="entry name" value="EXTRACELLULAR MATRIX PROTEIN 1"/>
    <property type="match status" value="1"/>
</dbReference>
<dbReference type="SUPFAM" id="SSF48552">
    <property type="entry name" value="Serum albumin-like"/>
    <property type="match status" value="1"/>
</dbReference>
<dbReference type="PANTHER" id="PTHR16776:SF3">
    <property type="entry name" value="EXTRACELLULAR MATRIX PROTEIN 1"/>
    <property type="match status" value="1"/>
</dbReference>
<evidence type="ECO:0000256" key="1">
    <source>
        <dbReference type="ARBA" id="ARBA00004613"/>
    </source>
</evidence>
<gene>
    <name evidence="4" type="ORF">AMECASPLE_027492</name>
</gene>
<reference evidence="4 5" key="1">
    <citation type="submission" date="2021-06" db="EMBL/GenBank/DDBJ databases">
        <authorList>
            <person name="Palmer J.M."/>
        </authorList>
    </citation>
    <scope>NUCLEOTIDE SEQUENCE [LARGE SCALE GENOMIC DNA]</scope>
    <source>
        <strain evidence="4 5">AS_MEX2019</strain>
        <tissue evidence="4">Muscle</tissue>
    </source>
</reference>
<dbReference type="Proteomes" id="UP001469553">
    <property type="component" value="Unassembled WGS sequence"/>
</dbReference>
<proteinExistence type="predicted"/>
<keyword evidence="3" id="KW-0677">Repeat</keyword>
<organism evidence="4 5">
    <name type="scientific">Ameca splendens</name>
    <dbReference type="NCBI Taxonomy" id="208324"/>
    <lineage>
        <taxon>Eukaryota</taxon>
        <taxon>Metazoa</taxon>
        <taxon>Chordata</taxon>
        <taxon>Craniata</taxon>
        <taxon>Vertebrata</taxon>
        <taxon>Euteleostomi</taxon>
        <taxon>Actinopterygii</taxon>
        <taxon>Neopterygii</taxon>
        <taxon>Teleostei</taxon>
        <taxon>Neoteleostei</taxon>
        <taxon>Acanthomorphata</taxon>
        <taxon>Ovalentaria</taxon>
        <taxon>Atherinomorphae</taxon>
        <taxon>Cyprinodontiformes</taxon>
        <taxon>Goodeidae</taxon>
        <taxon>Ameca</taxon>
    </lineage>
</organism>
<keyword evidence="2" id="KW-0964">Secreted</keyword>
<evidence type="ECO:0000313" key="5">
    <source>
        <dbReference type="Proteomes" id="UP001469553"/>
    </source>
</evidence>
<dbReference type="Pfam" id="PF05782">
    <property type="entry name" value="ECM1"/>
    <property type="match status" value="1"/>
</dbReference>
<accession>A0ABV0ZST6</accession>
<evidence type="ECO:0000256" key="2">
    <source>
        <dbReference type="ARBA" id="ARBA00022525"/>
    </source>
</evidence>
<comment type="subcellular location">
    <subcellularLocation>
        <location evidence="1">Secreted</location>
    </subcellularLocation>
</comment>
<sequence>MITVLQNRQLTSLRSSSRETYLTKLRLARQHPTAMTSTGGPIGFLMIALMALLGSDQGETTRSSLTNADVPFPPAAPTSLNLGAICQKGHCRSRYLPSFFPRSGGSHFRFRGMAINRLESWYSLCCAKPEAQKLCCAQQAWKKALSRFCVEEFSTKTMVYECCEYKGDARWSCFESELPNPDYSCVPGYIAANMPSEPGFTFNQSACQM</sequence>
<dbReference type="EMBL" id="JAHRIP010068747">
    <property type="protein sequence ID" value="MEQ2308358.1"/>
    <property type="molecule type" value="Genomic_DNA"/>
</dbReference>
<keyword evidence="5" id="KW-1185">Reference proteome</keyword>
<evidence type="ECO:0000313" key="4">
    <source>
        <dbReference type="EMBL" id="MEQ2308358.1"/>
    </source>
</evidence>